<accession>A0A941IQ92</accession>
<protein>
    <submittedName>
        <fullName evidence="2">Bifunctional DNA primase/polymerase</fullName>
    </submittedName>
</protein>
<dbReference type="RefSeq" id="WP_212530467.1">
    <property type="nucleotide sequence ID" value="NZ_JAGSOG010000118.1"/>
</dbReference>
<proteinExistence type="predicted"/>
<evidence type="ECO:0000313" key="3">
    <source>
        <dbReference type="Proteomes" id="UP000675781"/>
    </source>
</evidence>
<evidence type="ECO:0000313" key="2">
    <source>
        <dbReference type="EMBL" id="MBR7835979.1"/>
    </source>
</evidence>
<gene>
    <name evidence="2" type="ORF">KDL01_22075</name>
</gene>
<comment type="caution">
    <text evidence="2">The sequence shown here is derived from an EMBL/GenBank/DDBJ whole genome shotgun (WGS) entry which is preliminary data.</text>
</comment>
<sequence>MTAEGQRGHNARTWRTAVPVPAASTAGARMADAAPEPLGPVAEAAMDYARRLGWPLTPGFPVDGRHCGCGEDRCSHYGAHPMPGAWRIAACATPALVRVVWRMCADAPVLTVLGRPVPGAARLGAIQAPTLVGVAALELLAKRSAASGPAVDGHGRISFLVDLGLEGEAAAGKAAAFDCWREAGLELAVLGALPVQEPGYVPLPTPGFTGLRGVVWAVEPVDGRALPSFEAVADVFDRAVRSTYPSLWSSVRARPA</sequence>
<dbReference type="InterPro" id="IPR015330">
    <property type="entry name" value="DNA_primase/pol_bifunc_N"/>
</dbReference>
<keyword evidence="3" id="KW-1185">Reference proteome</keyword>
<dbReference type="EMBL" id="JAGSOG010000118">
    <property type="protein sequence ID" value="MBR7835979.1"/>
    <property type="molecule type" value="Genomic_DNA"/>
</dbReference>
<dbReference type="Proteomes" id="UP000675781">
    <property type="component" value="Unassembled WGS sequence"/>
</dbReference>
<reference evidence="2" key="1">
    <citation type="submission" date="2021-04" db="EMBL/GenBank/DDBJ databases">
        <title>Genome based classification of Actinospica acidithermotolerans sp. nov., an actinobacterium isolated from an Indonesian hot spring.</title>
        <authorList>
            <person name="Kusuma A.B."/>
            <person name="Putra K.E."/>
            <person name="Nafisah S."/>
            <person name="Loh J."/>
            <person name="Nouioui I."/>
            <person name="Goodfellow M."/>
        </authorList>
    </citation>
    <scope>NUCLEOTIDE SEQUENCE</scope>
    <source>
        <strain evidence="2">CSCA 57</strain>
    </source>
</reference>
<name>A0A941IQ92_9ACTN</name>
<evidence type="ECO:0000259" key="1">
    <source>
        <dbReference type="Pfam" id="PF09250"/>
    </source>
</evidence>
<dbReference type="AlphaFoldDB" id="A0A941IQ92"/>
<dbReference type="Pfam" id="PF09250">
    <property type="entry name" value="Prim-Pol"/>
    <property type="match status" value="1"/>
</dbReference>
<feature type="domain" description="DNA primase/polymerase bifunctional N-terminal" evidence="1">
    <location>
        <begin position="45"/>
        <end position="156"/>
    </location>
</feature>
<organism evidence="2 3">
    <name type="scientific">Actinospica durhamensis</name>
    <dbReference type="NCBI Taxonomy" id="1508375"/>
    <lineage>
        <taxon>Bacteria</taxon>
        <taxon>Bacillati</taxon>
        <taxon>Actinomycetota</taxon>
        <taxon>Actinomycetes</taxon>
        <taxon>Catenulisporales</taxon>
        <taxon>Actinospicaceae</taxon>
        <taxon>Actinospica</taxon>
    </lineage>
</organism>